<dbReference type="EMBL" id="JADCNL010000004">
    <property type="protein sequence ID" value="KAG0485364.1"/>
    <property type="molecule type" value="Genomic_DNA"/>
</dbReference>
<comment type="caution">
    <text evidence="1">The sequence shown here is derived from an EMBL/GenBank/DDBJ whole genome shotgun (WGS) entry which is preliminary data.</text>
</comment>
<name>A0A835V2V3_VANPL</name>
<dbReference type="PANTHER" id="PTHR31448:SF3">
    <property type="entry name" value="MYOSIN-BINDING PROTEIN 2"/>
    <property type="match status" value="1"/>
</dbReference>
<evidence type="ECO:0000313" key="1">
    <source>
        <dbReference type="EMBL" id="KAG0485364.1"/>
    </source>
</evidence>
<reference evidence="1 2" key="1">
    <citation type="journal article" date="2020" name="Nat. Food">
        <title>A phased Vanilla planifolia genome enables genetic improvement of flavour and production.</title>
        <authorList>
            <person name="Hasing T."/>
            <person name="Tang H."/>
            <person name="Brym M."/>
            <person name="Khazi F."/>
            <person name="Huang T."/>
            <person name="Chambers A.H."/>
        </authorList>
    </citation>
    <scope>NUCLEOTIDE SEQUENCE [LARGE SCALE GENOMIC DNA]</scope>
    <source>
        <tissue evidence="1">Leaf</tissue>
    </source>
</reference>
<dbReference type="Proteomes" id="UP000636800">
    <property type="component" value="Unassembled WGS sequence"/>
</dbReference>
<dbReference type="AlphaFoldDB" id="A0A835V2V3"/>
<protein>
    <submittedName>
        <fullName evidence="1">Uncharacterized protein</fullName>
    </submittedName>
</protein>
<sequence length="189" mass="20648">MGSRSGDSCGSSSADDCDDLSLEFDEGGLNGCLAEFEEDRVAMLEQLKALEEKLFKLDGGGPACNAESIKHNGVDNASWGKRNCSIGGKKLPLFDAANLENDDEISTKHDVVDQVLPESVSTLAVDHEKLAIAQMLDQIYLRLQAFEADRDFLKNCLSSLKRGGKGLNLLQEIVHHIQDLRRGEISTRV</sequence>
<dbReference type="InterPro" id="IPR039306">
    <property type="entry name" value="MYOB"/>
</dbReference>
<dbReference type="PANTHER" id="PTHR31448">
    <property type="entry name" value="MYOSIN-BINDING PROTEIN 2"/>
    <property type="match status" value="1"/>
</dbReference>
<organism evidence="1 2">
    <name type="scientific">Vanilla planifolia</name>
    <name type="common">Vanilla</name>
    <dbReference type="NCBI Taxonomy" id="51239"/>
    <lineage>
        <taxon>Eukaryota</taxon>
        <taxon>Viridiplantae</taxon>
        <taxon>Streptophyta</taxon>
        <taxon>Embryophyta</taxon>
        <taxon>Tracheophyta</taxon>
        <taxon>Spermatophyta</taxon>
        <taxon>Magnoliopsida</taxon>
        <taxon>Liliopsida</taxon>
        <taxon>Asparagales</taxon>
        <taxon>Orchidaceae</taxon>
        <taxon>Vanilloideae</taxon>
        <taxon>Vanilleae</taxon>
        <taxon>Vanilla</taxon>
    </lineage>
</organism>
<proteinExistence type="predicted"/>
<dbReference type="OrthoDB" id="1929108at2759"/>
<evidence type="ECO:0000313" key="2">
    <source>
        <dbReference type="Proteomes" id="UP000636800"/>
    </source>
</evidence>
<dbReference type="GO" id="GO:0017022">
    <property type="term" value="F:myosin binding"/>
    <property type="evidence" value="ECO:0007669"/>
    <property type="project" value="InterPro"/>
</dbReference>
<accession>A0A835V2V3</accession>
<gene>
    <name evidence="1" type="ORF">HPP92_009443</name>
</gene>
<keyword evidence="2" id="KW-1185">Reference proteome</keyword>